<dbReference type="Gene3D" id="3.40.50.620">
    <property type="entry name" value="HUPs"/>
    <property type="match status" value="1"/>
</dbReference>
<sequence length="109" mass="12208">MNEHAKQTGSGDTKKAGEQTEEDMAPVNSEDYARVFLKFFGMQRLRVAVGMSGGVDSAVSAWLLKKRGFDVMGIYMINWDQVEEGSAKCPRTRDEADARRVCEKLDIPF</sequence>
<gene>
    <name evidence="2" type="ORF">SVUK_LOCUS8183</name>
</gene>
<proteinExistence type="predicted"/>
<name>A0A3P7KRP4_STRVU</name>
<dbReference type="SUPFAM" id="SSF52402">
    <property type="entry name" value="Adenine nucleotide alpha hydrolases-like"/>
    <property type="match status" value="1"/>
</dbReference>
<accession>A0A3P7KRP4</accession>
<evidence type="ECO:0000313" key="2">
    <source>
        <dbReference type="EMBL" id="VDM73185.1"/>
    </source>
</evidence>
<feature type="region of interest" description="Disordered" evidence="1">
    <location>
        <begin position="1"/>
        <end position="26"/>
    </location>
</feature>
<evidence type="ECO:0008006" key="4">
    <source>
        <dbReference type="Google" id="ProtNLM"/>
    </source>
</evidence>
<dbReference type="InterPro" id="IPR014729">
    <property type="entry name" value="Rossmann-like_a/b/a_fold"/>
</dbReference>
<feature type="non-terminal residue" evidence="2">
    <location>
        <position position="109"/>
    </location>
</feature>
<dbReference type="OrthoDB" id="3685at2759"/>
<feature type="compositionally biased region" description="Basic and acidic residues" evidence="1">
    <location>
        <begin position="1"/>
        <end position="18"/>
    </location>
</feature>
<reference evidence="2 3" key="1">
    <citation type="submission" date="2018-11" db="EMBL/GenBank/DDBJ databases">
        <authorList>
            <consortium name="Pathogen Informatics"/>
        </authorList>
    </citation>
    <scope>NUCLEOTIDE SEQUENCE [LARGE SCALE GENOMIC DNA]</scope>
</reference>
<evidence type="ECO:0000256" key="1">
    <source>
        <dbReference type="SAM" id="MobiDB-lite"/>
    </source>
</evidence>
<dbReference type="AlphaFoldDB" id="A0A3P7KRP4"/>
<organism evidence="2 3">
    <name type="scientific">Strongylus vulgaris</name>
    <name type="common">Blood worm</name>
    <dbReference type="NCBI Taxonomy" id="40348"/>
    <lineage>
        <taxon>Eukaryota</taxon>
        <taxon>Metazoa</taxon>
        <taxon>Ecdysozoa</taxon>
        <taxon>Nematoda</taxon>
        <taxon>Chromadorea</taxon>
        <taxon>Rhabditida</taxon>
        <taxon>Rhabditina</taxon>
        <taxon>Rhabditomorpha</taxon>
        <taxon>Strongyloidea</taxon>
        <taxon>Strongylidae</taxon>
        <taxon>Strongylus</taxon>
    </lineage>
</organism>
<dbReference type="GO" id="GO:0005739">
    <property type="term" value="C:mitochondrion"/>
    <property type="evidence" value="ECO:0007669"/>
    <property type="project" value="TreeGrafter"/>
</dbReference>
<dbReference type="EMBL" id="UYYB01029293">
    <property type="protein sequence ID" value="VDM73185.1"/>
    <property type="molecule type" value="Genomic_DNA"/>
</dbReference>
<dbReference type="GO" id="GO:0002143">
    <property type="term" value="P:tRNA wobble position uridine thiolation"/>
    <property type="evidence" value="ECO:0007669"/>
    <property type="project" value="TreeGrafter"/>
</dbReference>
<evidence type="ECO:0000313" key="3">
    <source>
        <dbReference type="Proteomes" id="UP000270094"/>
    </source>
</evidence>
<keyword evidence="3" id="KW-1185">Reference proteome</keyword>
<dbReference type="Proteomes" id="UP000270094">
    <property type="component" value="Unassembled WGS sequence"/>
</dbReference>
<dbReference type="PANTHER" id="PTHR11933:SF5">
    <property type="entry name" value="MITOCHONDRIAL TRNA-SPECIFIC 2-THIOURIDYLASE 1"/>
    <property type="match status" value="1"/>
</dbReference>
<dbReference type="Pfam" id="PF03054">
    <property type="entry name" value="tRNA_Me_trans"/>
    <property type="match status" value="1"/>
</dbReference>
<dbReference type="PANTHER" id="PTHR11933">
    <property type="entry name" value="TRNA 5-METHYLAMINOMETHYL-2-THIOURIDYLATE -METHYLTRANSFERASE"/>
    <property type="match status" value="1"/>
</dbReference>
<protein>
    <recommendedName>
        <fullName evidence="4">tRNA 2-thiouridine(34) synthase MnmA</fullName>
    </recommendedName>
</protein>